<dbReference type="AlphaFoldDB" id="A0AAD7Y4D0"/>
<sequence length="72" mass="7976">MRTQNSIWYVEVPAKVVQVATSPAEDLQTWEAEASSSQPQPSLPYPEQPSTPQPETSSKGKEPAVEPHHSYQ</sequence>
<feature type="region of interest" description="Disordered" evidence="1">
    <location>
        <begin position="23"/>
        <end position="72"/>
    </location>
</feature>
<evidence type="ECO:0000256" key="1">
    <source>
        <dbReference type="SAM" id="MobiDB-lite"/>
    </source>
</evidence>
<reference evidence="2 3" key="1">
    <citation type="submission" date="2023-03" db="EMBL/GenBank/DDBJ databases">
        <title>Genome sequence of Lichtheimia ornata CBS 291.66.</title>
        <authorList>
            <person name="Mohabir J.T."/>
            <person name="Shea T.P."/>
            <person name="Kurbessoian T."/>
            <person name="Berby B."/>
            <person name="Fontaine J."/>
            <person name="Livny J."/>
            <person name="Gnirke A."/>
            <person name="Stajich J.E."/>
            <person name="Cuomo C.A."/>
        </authorList>
    </citation>
    <scope>NUCLEOTIDE SEQUENCE [LARGE SCALE GENOMIC DNA]</scope>
    <source>
        <strain evidence="2">CBS 291.66</strain>
    </source>
</reference>
<dbReference type="EMBL" id="JARTCD010000002">
    <property type="protein sequence ID" value="KAJ8663566.1"/>
    <property type="molecule type" value="Genomic_DNA"/>
</dbReference>
<organism evidence="2 3">
    <name type="scientific">Lichtheimia ornata</name>
    <dbReference type="NCBI Taxonomy" id="688661"/>
    <lineage>
        <taxon>Eukaryota</taxon>
        <taxon>Fungi</taxon>
        <taxon>Fungi incertae sedis</taxon>
        <taxon>Mucoromycota</taxon>
        <taxon>Mucoromycotina</taxon>
        <taxon>Mucoromycetes</taxon>
        <taxon>Mucorales</taxon>
        <taxon>Lichtheimiaceae</taxon>
        <taxon>Lichtheimia</taxon>
    </lineage>
</organism>
<protein>
    <submittedName>
        <fullName evidence="2">Uncharacterized protein</fullName>
    </submittedName>
</protein>
<dbReference type="GeneID" id="83208230"/>
<evidence type="ECO:0000313" key="2">
    <source>
        <dbReference type="EMBL" id="KAJ8663566.1"/>
    </source>
</evidence>
<evidence type="ECO:0000313" key="3">
    <source>
        <dbReference type="Proteomes" id="UP001234581"/>
    </source>
</evidence>
<gene>
    <name evidence="2" type="ORF">O0I10_000809</name>
</gene>
<name>A0AAD7Y4D0_9FUNG</name>
<dbReference type="RefSeq" id="XP_058348478.1">
    <property type="nucleotide sequence ID" value="XM_058480914.1"/>
</dbReference>
<feature type="compositionally biased region" description="Basic and acidic residues" evidence="1">
    <location>
        <begin position="58"/>
        <end position="72"/>
    </location>
</feature>
<comment type="caution">
    <text evidence="2">The sequence shown here is derived from an EMBL/GenBank/DDBJ whole genome shotgun (WGS) entry which is preliminary data.</text>
</comment>
<dbReference type="Proteomes" id="UP001234581">
    <property type="component" value="Unassembled WGS sequence"/>
</dbReference>
<accession>A0AAD7Y4D0</accession>
<feature type="compositionally biased region" description="Pro residues" evidence="1">
    <location>
        <begin position="41"/>
        <end position="52"/>
    </location>
</feature>
<proteinExistence type="predicted"/>
<keyword evidence="3" id="KW-1185">Reference proteome</keyword>